<dbReference type="InterPro" id="IPR015864">
    <property type="entry name" value="FAD_synthase"/>
</dbReference>
<dbReference type="EMBL" id="AUSW01000011">
    <property type="protein sequence ID" value="ERL56833.1"/>
    <property type="molecule type" value="Genomic_DNA"/>
</dbReference>
<evidence type="ECO:0000256" key="5">
    <source>
        <dbReference type="ARBA" id="ARBA00022643"/>
    </source>
</evidence>
<dbReference type="SUPFAM" id="SSF82114">
    <property type="entry name" value="Riboflavin kinase-like"/>
    <property type="match status" value="1"/>
</dbReference>
<dbReference type="UniPathway" id="UPA00276">
    <property type="reaction ID" value="UER00406"/>
</dbReference>
<comment type="catalytic activity">
    <reaction evidence="14 15">
        <text>FMN + ATP + H(+) = FAD + diphosphate</text>
        <dbReference type="Rhea" id="RHEA:17237"/>
        <dbReference type="ChEBI" id="CHEBI:15378"/>
        <dbReference type="ChEBI" id="CHEBI:30616"/>
        <dbReference type="ChEBI" id="CHEBI:33019"/>
        <dbReference type="ChEBI" id="CHEBI:57692"/>
        <dbReference type="ChEBI" id="CHEBI:58210"/>
        <dbReference type="EC" id="2.7.7.2"/>
    </reaction>
</comment>
<evidence type="ECO:0000256" key="2">
    <source>
        <dbReference type="ARBA" id="ARBA00004726"/>
    </source>
</evidence>
<dbReference type="Pfam" id="PF06574">
    <property type="entry name" value="FAD_syn"/>
    <property type="match status" value="1"/>
</dbReference>
<dbReference type="Gene3D" id="2.40.30.30">
    <property type="entry name" value="Riboflavin kinase-like"/>
    <property type="match status" value="1"/>
</dbReference>
<evidence type="ECO:0000256" key="15">
    <source>
        <dbReference type="PIRNR" id="PIRNR004491"/>
    </source>
</evidence>
<keyword evidence="7 15" id="KW-0548">Nucleotidyltransferase</keyword>
<name>U4TEE1_9GAMM</name>
<keyword evidence="5 15" id="KW-0288">FMN</keyword>
<evidence type="ECO:0000256" key="4">
    <source>
        <dbReference type="ARBA" id="ARBA00022630"/>
    </source>
</evidence>
<keyword evidence="9 15" id="KW-0418">Kinase</keyword>
<evidence type="ECO:0000313" key="18">
    <source>
        <dbReference type="Proteomes" id="UP000016761"/>
    </source>
</evidence>
<evidence type="ECO:0000256" key="10">
    <source>
        <dbReference type="ARBA" id="ARBA00022827"/>
    </source>
</evidence>
<dbReference type="InterPro" id="IPR014729">
    <property type="entry name" value="Rossmann-like_a/b/a_fold"/>
</dbReference>
<dbReference type="eggNOG" id="COG0196">
    <property type="taxonomic scope" value="Bacteria"/>
</dbReference>
<evidence type="ECO:0000256" key="1">
    <source>
        <dbReference type="ARBA" id="ARBA00002121"/>
    </source>
</evidence>
<dbReference type="InterPro" id="IPR023465">
    <property type="entry name" value="Riboflavin_kinase_dom_sf"/>
</dbReference>
<comment type="catalytic activity">
    <reaction evidence="13 15">
        <text>riboflavin + ATP = FMN + ADP + H(+)</text>
        <dbReference type="Rhea" id="RHEA:14357"/>
        <dbReference type="ChEBI" id="CHEBI:15378"/>
        <dbReference type="ChEBI" id="CHEBI:30616"/>
        <dbReference type="ChEBI" id="CHEBI:57986"/>
        <dbReference type="ChEBI" id="CHEBI:58210"/>
        <dbReference type="ChEBI" id="CHEBI:456216"/>
        <dbReference type="EC" id="2.7.1.26"/>
    </reaction>
</comment>
<dbReference type="NCBIfam" id="TIGR00083">
    <property type="entry name" value="ribF"/>
    <property type="match status" value="1"/>
</dbReference>
<dbReference type="GO" id="GO:0008531">
    <property type="term" value="F:riboflavin kinase activity"/>
    <property type="evidence" value="ECO:0007669"/>
    <property type="project" value="UniProtKB-UniRule"/>
</dbReference>
<keyword evidence="6 15" id="KW-0808">Transferase</keyword>
<dbReference type="UniPathway" id="UPA00277">
    <property type="reaction ID" value="UER00407"/>
</dbReference>
<dbReference type="AlphaFoldDB" id="U4TEE1"/>
<dbReference type="CDD" id="cd02064">
    <property type="entry name" value="FAD_synthetase_N"/>
    <property type="match status" value="1"/>
</dbReference>
<dbReference type="InterPro" id="IPR023468">
    <property type="entry name" value="Riboflavin_kinase"/>
</dbReference>
<evidence type="ECO:0000256" key="8">
    <source>
        <dbReference type="ARBA" id="ARBA00022741"/>
    </source>
</evidence>
<dbReference type="Gene3D" id="3.40.50.620">
    <property type="entry name" value="HUPs"/>
    <property type="match status" value="1"/>
</dbReference>
<dbReference type="EC" id="2.7.1.26" evidence="15"/>
<dbReference type="OrthoDB" id="9803667at2"/>
<dbReference type="PIRSF" id="PIRSF004491">
    <property type="entry name" value="FAD_Synth"/>
    <property type="match status" value="1"/>
</dbReference>
<proteinExistence type="inferred from homology"/>
<dbReference type="GO" id="GO:0009398">
    <property type="term" value="P:FMN biosynthetic process"/>
    <property type="evidence" value="ECO:0007669"/>
    <property type="project" value="UniProtKB-UniRule"/>
</dbReference>
<keyword evidence="8 15" id="KW-0547">Nucleotide-binding</keyword>
<sequence>MNTYFLEQLMASPSALPTNTSQVDLAPCVLTIGNFDGVHLGHQAMLDQVRDIAHAQNLGSAVMIFEPQPREFFAPATAPARLTNLAEKQALLAEHGVETLIVAGFDTDFRSLSAQAFADILAMRLNVKALVLGDDFRFGHDRTGDSQFLRDYGLHVTNLHTITDDSDKAARISSTRIRDLLLAGDIDAANTLLGRDYAITGMVMGGDKIGRTMDFPTANIGLQRIKPALHGIFAVDVVSLDGEGQVIPNGLVALADNGQTGIAGLRQNSLFGTANIGTRPSVDKTHDWRLEVHFPELQADLYGLTLQVRFLHYLHGERRYDGLEALKAGIHQDVTDLLEWRAKQK</sequence>
<dbReference type="GO" id="GO:0003919">
    <property type="term" value="F:FMN adenylyltransferase activity"/>
    <property type="evidence" value="ECO:0007669"/>
    <property type="project" value="UniProtKB-UniRule"/>
</dbReference>
<comment type="pathway">
    <text evidence="2 15">Cofactor biosynthesis; FAD biosynthesis; FAD from FMN: step 1/1.</text>
</comment>
<dbReference type="Pfam" id="PF01687">
    <property type="entry name" value="Flavokinase"/>
    <property type="match status" value="1"/>
</dbReference>
<keyword evidence="12" id="KW-0511">Multifunctional enzyme</keyword>
<accession>U4TEE1</accession>
<protein>
    <recommendedName>
        <fullName evidence="15">Riboflavin biosynthesis protein</fullName>
    </recommendedName>
    <domain>
        <recommendedName>
            <fullName evidence="15">Riboflavin kinase</fullName>
            <ecNumber evidence="15">2.7.1.26</ecNumber>
        </recommendedName>
        <alternativeName>
            <fullName evidence="15">Flavokinase</fullName>
        </alternativeName>
    </domain>
    <domain>
        <recommendedName>
            <fullName evidence="15">FMN adenylyltransferase</fullName>
            <ecNumber evidence="15">2.7.7.2</ecNumber>
        </recommendedName>
        <alternativeName>
            <fullName evidence="15">FAD pyrophosphorylase</fullName>
        </alternativeName>
        <alternativeName>
            <fullName evidence="15">FAD synthase</fullName>
        </alternativeName>
    </domain>
</protein>
<evidence type="ECO:0000256" key="11">
    <source>
        <dbReference type="ARBA" id="ARBA00022840"/>
    </source>
</evidence>
<evidence type="ECO:0000256" key="6">
    <source>
        <dbReference type="ARBA" id="ARBA00022679"/>
    </source>
</evidence>
<evidence type="ECO:0000256" key="9">
    <source>
        <dbReference type="ARBA" id="ARBA00022777"/>
    </source>
</evidence>
<evidence type="ECO:0000256" key="7">
    <source>
        <dbReference type="ARBA" id="ARBA00022695"/>
    </source>
</evidence>
<dbReference type="InterPro" id="IPR015865">
    <property type="entry name" value="Riboflavin_kinase_bac/euk"/>
</dbReference>
<evidence type="ECO:0000256" key="14">
    <source>
        <dbReference type="ARBA" id="ARBA00049494"/>
    </source>
</evidence>
<comment type="pathway">
    <text evidence="3 15">Cofactor biosynthesis; FMN biosynthesis; FMN from riboflavin (ATP route): step 1/1.</text>
</comment>
<keyword evidence="11 15" id="KW-0067">ATP-binding</keyword>
<dbReference type="GO" id="GO:0005524">
    <property type="term" value="F:ATP binding"/>
    <property type="evidence" value="ECO:0007669"/>
    <property type="project" value="UniProtKB-UniRule"/>
</dbReference>
<feature type="domain" description="Riboflavin kinase" evidence="16">
    <location>
        <begin position="192"/>
        <end position="342"/>
    </location>
</feature>
<reference evidence="17 18" key="1">
    <citation type="journal article" date="2013" name="Genome Announc.">
        <title>Draft Genome Sequence of Psychrobacter aquaticus Strain CMS 56T, Isolated from a Cyanobacterial Mat Sample Collected from Water Bodies in the McMurdo Dry Valley Region of Antarctica.</title>
        <authorList>
            <person name="Reddy G.S."/>
            <person name="Ara S."/>
            <person name="Singh A."/>
            <person name="Kumar Pinnaka A."/>
            <person name="Shivaji S."/>
        </authorList>
    </citation>
    <scope>NUCLEOTIDE SEQUENCE [LARGE SCALE GENOMIC DNA]</scope>
    <source>
        <strain evidence="17 18">CMS 56</strain>
    </source>
</reference>
<dbReference type="InterPro" id="IPR002606">
    <property type="entry name" value="Riboflavin_kinase_bac"/>
</dbReference>
<dbReference type="GO" id="GO:0006747">
    <property type="term" value="P:FAD biosynthetic process"/>
    <property type="evidence" value="ECO:0007669"/>
    <property type="project" value="UniProtKB-UniRule"/>
</dbReference>
<dbReference type="PANTHER" id="PTHR22749">
    <property type="entry name" value="RIBOFLAVIN KINASE/FMN ADENYLYLTRANSFERASE"/>
    <property type="match status" value="1"/>
</dbReference>
<gene>
    <name evidence="17" type="ORF">M917_0463</name>
</gene>
<dbReference type="SUPFAM" id="SSF52374">
    <property type="entry name" value="Nucleotidylyl transferase"/>
    <property type="match status" value="1"/>
</dbReference>
<evidence type="ECO:0000259" key="16">
    <source>
        <dbReference type="SMART" id="SM00904"/>
    </source>
</evidence>
<keyword evidence="18" id="KW-1185">Reference proteome</keyword>
<organism evidence="17 18">
    <name type="scientific">Psychrobacter aquaticus CMS 56</name>
    <dbReference type="NCBI Taxonomy" id="1354303"/>
    <lineage>
        <taxon>Bacteria</taxon>
        <taxon>Pseudomonadati</taxon>
        <taxon>Pseudomonadota</taxon>
        <taxon>Gammaproteobacteria</taxon>
        <taxon>Moraxellales</taxon>
        <taxon>Moraxellaceae</taxon>
        <taxon>Psychrobacter</taxon>
    </lineage>
</organism>
<dbReference type="PATRIC" id="fig|1354303.4.peg.456"/>
<dbReference type="SMART" id="SM00904">
    <property type="entry name" value="Flavokinase"/>
    <property type="match status" value="1"/>
</dbReference>
<dbReference type="PANTHER" id="PTHR22749:SF6">
    <property type="entry name" value="RIBOFLAVIN KINASE"/>
    <property type="match status" value="1"/>
</dbReference>
<evidence type="ECO:0000256" key="3">
    <source>
        <dbReference type="ARBA" id="ARBA00005201"/>
    </source>
</evidence>
<dbReference type="Proteomes" id="UP000016761">
    <property type="component" value="Unassembled WGS sequence"/>
</dbReference>
<evidence type="ECO:0000313" key="17">
    <source>
        <dbReference type="EMBL" id="ERL56833.1"/>
    </source>
</evidence>
<dbReference type="STRING" id="1354303.M917_0463"/>
<evidence type="ECO:0000256" key="12">
    <source>
        <dbReference type="ARBA" id="ARBA00023268"/>
    </source>
</evidence>
<dbReference type="EC" id="2.7.7.2" evidence="15"/>
<dbReference type="FunFam" id="3.40.50.620:FF:000021">
    <property type="entry name" value="Riboflavin biosynthesis protein"/>
    <property type="match status" value="1"/>
</dbReference>
<evidence type="ECO:0000256" key="13">
    <source>
        <dbReference type="ARBA" id="ARBA00047880"/>
    </source>
</evidence>
<dbReference type="GO" id="GO:0009231">
    <property type="term" value="P:riboflavin biosynthetic process"/>
    <property type="evidence" value="ECO:0007669"/>
    <property type="project" value="InterPro"/>
</dbReference>
<comment type="caution">
    <text evidence="17">The sequence shown here is derived from an EMBL/GenBank/DDBJ whole genome shotgun (WGS) entry which is preliminary data.</text>
</comment>
<keyword evidence="10 15" id="KW-0274">FAD</keyword>
<comment type="similarity">
    <text evidence="15">Belongs to the ribF family.</text>
</comment>
<keyword evidence="4 15" id="KW-0285">Flavoprotein</keyword>
<comment type="function">
    <text evidence="1">Catalyzes the phosphorylation of riboflavin to FMN followed by the adenylation of FMN to FAD.</text>
</comment>